<protein>
    <submittedName>
        <fullName evidence="1">Uncharacterized protein</fullName>
    </submittedName>
</protein>
<evidence type="ECO:0000313" key="2">
    <source>
        <dbReference type="Proteomes" id="UP000006402"/>
    </source>
</evidence>
<gene>
    <name evidence="1" type="ORF">HMPREF1378_02836</name>
</gene>
<dbReference type="Proteomes" id="UP000006402">
    <property type="component" value="Unassembled WGS sequence"/>
</dbReference>
<dbReference type="AlphaFoldDB" id="A0AAV3GRL1"/>
<comment type="caution">
    <text evidence="1">The sequence shown here is derived from an EMBL/GenBank/DDBJ whole genome shotgun (WGS) entry which is preliminary data.</text>
</comment>
<organism evidence="1 2">
    <name type="scientific">Enterococcus faecium R496</name>
    <dbReference type="NCBI Taxonomy" id="1134836"/>
    <lineage>
        <taxon>Bacteria</taxon>
        <taxon>Bacillati</taxon>
        <taxon>Bacillota</taxon>
        <taxon>Bacilli</taxon>
        <taxon>Lactobacillales</taxon>
        <taxon>Enterococcaceae</taxon>
        <taxon>Enterococcus</taxon>
    </lineage>
</organism>
<name>A0AAV3GRL1_ENTFC</name>
<accession>A0AAV3GRL1</accession>
<reference evidence="1 2" key="1">
    <citation type="submission" date="2012-04" db="EMBL/GenBank/DDBJ databases">
        <authorList>
            <person name="Weinstock G."/>
            <person name="Sodergren E."/>
            <person name="Lobos E.A."/>
            <person name="Fulton L."/>
            <person name="Fulton R."/>
            <person name="Courtney L."/>
            <person name="Fronick C."/>
            <person name="O'Laughlin M."/>
            <person name="Godfrey J."/>
            <person name="Wilson R.M."/>
            <person name="Miner T."/>
            <person name="Farmer C."/>
            <person name="Delehaunty K."/>
            <person name="Cordes M."/>
            <person name="Minx P."/>
            <person name="Tomlinson C."/>
            <person name="Chen J."/>
            <person name="Wollam A."/>
            <person name="Pepin K.H."/>
            <person name="Bhonagiri V."/>
            <person name="Zhang X."/>
            <person name="Suruliraj S."/>
            <person name="Warren W."/>
            <person name="Mitreva M."/>
            <person name="Mardis E.R."/>
            <person name="Wilson R.K."/>
        </authorList>
    </citation>
    <scope>NUCLEOTIDE SEQUENCE [LARGE SCALE GENOMIC DNA]</scope>
    <source>
        <strain evidence="1 2">R496</strain>
    </source>
</reference>
<dbReference type="EMBL" id="AMAH01000234">
    <property type="protein sequence ID" value="EJX48701.1"/>
    <property type="molecule type" value="Genomic_DNA"/>
</dbReference>
<evidence type="ECO:0000313" key="1">
    <source>
        <dbReference type="EMBL" id="EJX48701.1"/>
    </source>
</evidence>
<sequence>MSLTFSTESQETNSKNSFSYLLNSVTRDSELTRATRSDFEV</sequence>
<proteinExistence type="predicted"/>